<dbReference type="InterPro" id="IPR050390">
    <property type="entry name" value="C5-Methyltransferase"/>
</dbReference>
<dbReference type="GO" id="GO:0003886">
    <property type="term" value="F:DNA (cytosine-5-)-methyltransferase activity"/>
    <property type="evidence" value="ECO:0007669"/>
    <property type="project" value="UniProtKB-EC"/>
</dbReference>
<dbReference type="PANTHER" id="PTHR10629:SF52">
    <property type="entry name" value="DNA (CYTOSINE-5)-METHYLTRANSFERASE 1"/>
    <property type="match status" value="1"/>
</dbReference>
<dbReference type="Gene3D" id="3.90.120.10">
    <property type="entry name" value="DNA Methylase, subunit A, domain 2"/>
    <property type="match status" value="1"/>
</dbReference>
<proteinExistence type="inferred from homology"/>
<evidence type="ECO:0000256" key="5">
    <source>
        <dbReference type="RuleBase" id="RU000416"/>
    </source>
</evidence>
<protein>
    <recommendedName>
        <fullName evidence="1">DNA (cytosine-5-)-methyltransferase</fullName>
        <ecNumber evidence="1">2.1.1.37</ecNumber>
    </recommendedName>
</protein>
<dbReference type="AlphaFoldDB" id="A0A830GMJ8"/>
<dbReference type="NCBIfam" id="TIGR00675">
    <property type="entry name" value="dcm"/>
    <property type="match status" value="1"/>
</dbReference>
<keyword evidence="4" id="KW-0949">S-adenosyl-L-methionine</keyword>
<dbReference type="InterPro" id="IPR001525">
    <property type="entry name" value="C5_MeTfrase"/>
</dbReference>
<dbReference type="PROSITE" id="PS51679">
    <property type="entry name" value="SAM_MT_C5"/>
    <property type="match status" value="1"/>
</dbReference>
<dbReference type="GO" id="GO:0032259">
    <property type="term" value="P:methylation"/>
    <property type="evidence" value="ECO:0007669"/>
    <property type="project" value="UniProtKB-KW"/>
</dbReference>
<evidence type="ECO:0000256" key="1">
    <source>
        <dbReference type="ARBA" id="ARBA00011975"/>
    </source>
</evidence>
<evidence type="ECO:0000256" key="4">
    <source>
        <dbReference type="ARBA" id="ARBA00022691"/>
    </source>
</evidence>
<organism evidence="6 7">
    <name type="scientific">Haloarcula pellucida</name>
    <dbReference type="NCBI Taxonomy" id="1427151"/>
    <lineage>
        <taxon>Archaea</taxon>
        <taxon>Methanobacteriati</taxon>
        <taxon>Methanobacteriota</taxon>
        <taxon>Stenosarchaea group</taxon>
        <taxon>Halobacteria</taxon>
        <taxon>Halobacteriales</taxon>
        <taxon>Haloarculaceae</taxon>
        <taxon>Haloarcula</taxon>
    </lineage>
</organism>
<sequence length="375" mass="42162">MTDEERSIQAVDLFCGVGGFTHGLERAGVDVVAGADIEPRCEVPYEANNESVFYERDLAKVAQEEPEWVESLYSDSTDVRVLAGGPPCQPYSNLNNGKEDHEKSGLITAFAEIVEEVRPDIVAMENVYGVRNDEEYERLLEIFTDAGYYVNDSQNRRVACLDYGIPQQRKRWITLASLEGPIELDSPSRTDVELDPNPTVEKFIGDLPNIKAGCQDEDDPLHAARDLNDTNLQRIEISEPGGDWTDWKEKGREDLVADCHKEDSGKSYKAPYSRIRGDRPGPTITTQFYNYGSGRFGHYDTDQNRALSIREGAILQTFPDDYRFLPGEEIDDVGFQRLGRWIGNAVPPKLAEVIGASILRHINGFRQMTVVDFTE</sequence>
<comment type="caution">
    <text evidence="6">The sequence shown here is derived from an EMBL/GenBank/DDBJ whole genome shotgun (WGS) entry which is preliminary data.</text>
</comment>
<name>A0A830GMJ8_9EURY</name>
<dbReference type="Pfam" id="PF00145">
    <property type="entry name" value="DNA_methylase"/>
    <property type="match status" value="1"/>
</dbReference>
<evidence type="ECO:0000313" key="6">
    <source>
        <dbReference type="EMBL" id="GGN98606.1"/>
    </source>
</evidence>
<dbReference type="InterPro" id="IPR031303">
    <property type="entry name" value="C5_meth_CS"/>
</dbReference>
<dbReference type="InterPro" id="IPR029063">
    <property type="entry name" value="SAM-dependent_MTases_sf"/>
</dbReference>
<dbReference type="GO" id="GO:0044027">
    <property type="term" value="P:negative regulation of gene expression via chromosomal CpG island methylation"/>
    <property type="evidence" value="ECO:0007669"/>
    <property type="project" value="TreeGrafter"/>
</dbReference>
<dbReference type="PANTHER" id="PTHR10629">
    <property type="entry name" value="CYTOSINE-SPECIFIC METHYLTRANSFERASE"/>
    <property type="match status" value="1"/>
</dbReference>
<dbReference type="RefSeq" id="WP_188999440.1">
    <property type="nucleotide sequence ID" value="NZ_BMOU01000005.1"/>
</dbReference>
<dbReference type="Gene3D" id="3.40.50.150">
    <property type="entry name" value="Vaccinia Virus protein VP39"/>
    <property type="match status" value="1"/>
</dbReference>
<dbReference type="EMBL" id="BMOU01000005">
    <property type="protein sequence ID" value="GGN98606.1"/>
    <property type="molecule type" value="Genomic_DNA"/>
</dbReference>
<dbReference type="PRINTS" id="PR00105">
    <property type="entry name" value="C5METTRFRASE"/>
</dbReference>
<evidence type="ECO:0000313" key="7">
    <source>
        <dbReference type="Proteomes" id="UP000605784"/>
    </source>
</evidence>
<dbReference type="EC" id="2.1.1.37" evidence="1"/>
<evidence type="ECO:0000256" key="3">
    <source>
        <dbReference type="ARBA" id="ARBA00022679"/>
    </source>
</evidence>
<keyword evidence="3 6" id="KW-0808">Transferase</keyword>
<evidence type="ECO:0000256" key="2">
    <source>
        <dbReference type="ARBA" id="ARBA00022603"/>
    </source>
</evidence>
<accession>A0A830GMJ8</accession>
<dbReference type="SUPFAM" id="SSF53335">
    <property type="entry name" value="S-adenosyl-L-methionine-dependent methyltransferases"/>
    <property type="match status" value="1"/>
</dbReference>
<keyword evidence="2 6" id="KW-0489">Methyltransferase</keyword>
<dbReference type="GO" id="GO:0003677">
    <property type="term" value="F:DNA binding"/>
    <property type="evidence" value="ECO:0007669"/>
    <property type="project" value="TreeGrafter"/>
</dbReference>
<comment type="similarity">
    <text evidence="5">Belongs to the class I-like SAM-binding methyltransferase superfamily. C5-methyltransferase family.</text>
</comment>
<reference evidence="6" key="1">
    <citation type="journal article" date="2014" name="Int. J. Syst. Evol. Microbiol.">
        <title>Complete genome sequence of Corynebacterium casei LMG S-19264T (=DSM 44701T), isolated from a smear-ripened cheese.</title>
        <authorList>
            <consortium name="US DOE Joint Genome Institute (JGI-PGF)"/>
            <person name="Walter F."/>
            <person name="Albersmeier A."/>
            <person name="Kalinowski J."/>
            <person name="Ruckert C."/>
        </authorList>
    </citation>
    <scope>NUCLEOTIDE SEQUENCE</scope>
    <source>
        <strain evidence="6">JCM 17820</strain>
    </source>
</reference>
<dbReference type="PROSITE" id="PS00095">
    <property type="entry name" value="C5_MTASE_2"/>
    <property type="match status" value="1"/>
</dbReference>
<dbReference type="Proteomes" id="UP000605784">
    <property type="component" value="Unassembled WGS sequence"/>
</dbReference>
<reference evidence="6" key="2">
    <citation type="submission" date="2020-09" db="EMBL/GenBank/DDBJ databases">
        <authorList>
            <person name="Sun Q."/>
            <person name="Ohkuma M."/>
        </authorList>
    </citation>
    <scope>NUCLEOTIDE SEQUENCE</scope>
    <source>
        <strain evidence="6">JCM 17820</strain>
    </source>
</reference>
<gene>
    <name evidence="6" type="ORF">GCM10009030_29170</name>
</gene>
<keyword evidence="7" id="KW-1185">Reference proteome</keyword>